<evidence type="ECO:0000313" key="3">
    <source>
        <dbReference type="Proteomes" id="UP000219632"/>
    </source>
</evidence>
<dbReference type="RefSeq" id="WP_097350755.1">
    <property type="nucleotide sequence ID" value="NZ_NYPG01000006.1"/>
</dbReference>
<keyword evidence="1" id="KW-0472">Membrane</keyword>
<name>A0ABX4IDG9_LISWE</name>
<dbReference type="EMBL" id="NYPG01000006">
    <property type="protein sequence ID" value="PDK40698.1"/>
    <property type="molecule type" value="Genomic_DNA"/>
</dbReference>
<keyword evidence="1" id="KW-0812">Transmembrane</keyword>
<dbReference type="Proteomes" id="UP000219632">
    <property type="component" value="Unassembled WGS sequence"/>
</dbReference>
<sequence length="75" mass="8461">MTPQIFTYVILIVSVLYVVYSIYPIFKAKKNNQEIVVRPLQIVAAVIVMITAIYAIATGNTYDSIFNAINTKYGR</sequence>
<organism evidence="2 3">
    <name type="scientific">Listeria welshimeri</name>
    <dbReference type="NCBI Taxonomy" id="1643"/>
    <lineage>
        <taxon>Bacteria</taxon>
        <taxon>Bacillati</taxon>
        <taxon>Bacillota</taxon>
        <taxon>Bacilli</taxon>
        <taxon>Bacillales</taxon>
        <taxon>Listeriaceae</taxon>
        <taxon>Listeria</taxon>
    </lineage>
</organism>
<keyword evidence="3" id="KW-1185">Reference proteome</keyword>
<accession>A0ABX4IDG9</accession>
<proteinExistence type="predicted"/>
<evidence type="ECO:0000256" key="1">
    <source>
        <dbReference type="SAM" id="Phobius"/>
    </source>
</evidence>
<protein>
    <submittedName>
        <fullName evidence="2">Uncharacterized protein</fullName>
    </submittedName>
</protein>
<gene>
    <name evidence="2" type="ORF">AFZ32_11555</name>
</gene>
<reference evidence="2 3" key="1">
    <citation type="submission" date="2017-09" db="EMBL/GenBank/DDBJ databases">
        <title>Draft Genomes of 144 Listeria Monocytogenes isolates from foods.</title>
        <authorList>
            <person name="Wu C.H."/>
            <person name="Ng J."/>
            <person name="Kiang D."/>
            <person name="Chen C.-Y."/>
            <person name="Frink S."/>
            <person name="Lafrades M."/>
            <person name="Morales C."/>
            <person name="Park P."/>
            <person name="Zwick M."/>
        </authorList>
    </citation>
    <scope>NUCLEOTIDE SEQUENCE [LARGE SCALE GENOMIC DNA]</scope>
    <source>
        <strain evidence="2 3">CDPHFDLB-F14M01633.75-2</strain>
    </source>
</reference>
<feature type="transmembrane region" description="Helical" evidence="1">
    <location>
        <begin position="6"/>
        <end position="23"/>
    </location>
</feature>
<evidence type="ECO:0000313" key="2">
    <source>
        <dbReference type="EMBL" id="PDK40698.1"/>
    </source>
</evidence>
<comment type="caution">
    <text evidence="2">The sequence shown here is derived from an EMBL/GenBank/DDBJ whole genome shotgun (WGS) entry which is preliminary data.</text>
</comment>
<feature type="transmembrane region" description="Helical" evidence="1">
    <location>
        <begin position="35"/>
        <end position="57"/>
    </location>
</feature>
<keyword evidence="1" id="KW-1133">Transmembrane helix</keyword>